<feature type="region of interest" description="Disordered" evidence="1">
    <location>
        <begin position="119"/>
        <end position="140"/>
    </location>
</feature>
<sequence>MVERAAHATSEEWPGEGNAHHRPAGKAHHHGRAEADAFLNLTTNTMHTPAQESDSEVQGDAANGTSLLLDLVLVPLNMVAFLLSLAIVEYRQRQWRVSQHASHSEGLWARVTHWSPAEPYQDSRDGTWKRSEGSNAQQPTAPMFQGWVTQKKHRAVAKMELGDALELKGGVLVALAIFSAISLVALLYGIRHTYSWVVSG</sequence>
<dbReference type="AlphaFoldDB" id="A0A6A6PL65"/>
<keyword evidence="2" id="KW-0812">Transmembrane</keyword>
<feature type="compositionally biased region" description="Basic residues" evidence="1">
    <location>
        <begin position="20"/>
        <end position="31"/>
    </location>
</feature>
<evidence type="ECO:0000256" key="1">
    <source>
        <dbReference type="SAM" id="MobiDB-lite"/>
    </source>
</evidence>
<feature type="compositionally biased region" description="Basic and acidic residues" evidence="1">
    <location>
        <begin position="121"/>
        <end position="132"/>
    </location>
</feature>
<dbReference type="Proteomes" id="UP000799767">
    <property type="component" value="Unassembled WGS sequence"/>
</dbReference>
<dbReference type="OrthoDB" id="4156595at2759"/>
<reference evidence="3" key="1">
    <citation type="journal article" date="2020" name="Stud. Mycol.">
        <title>101 Dothideomycetes genomes: a test case for predicting lifestyles and emergence of pathogens.</title>
        <authorList>
            <person name="Haridas S."/>
            <person name="Albert R."/>
            <person name="Binder M."/>
            <person name="Bloem J."/>
            <person name="Labutti K."/>
            <person name="Salamov A."/>
            <person name="Andreopoulos B."/>
            <person name="Baker S."/>
            <person name="Barry K."/>
            <person name="Bills G."/>
            <person name="Bluhm B."/>
            <person name="Cannon C."/>
            <person name="Castanera R."/>
            <person name="Culley D."/>
            <person name="Daum C."/>
            <person name="Ezra D."/>
            <person name="Gonzalez J."/>
            <person name="Henrissat B."/>
            <person name="Kuo A."/>
            <person name="Liang C."/>
            <person name="Lipzen A."/>
            <person name="Lutzoni F."/>
            <person name="Magnuson J."/>
            <person name="Mondo S."/>
            <person name="Nolan M."/>
            <person name="Ohm R."/>
            <person name="Pangilinan J."/>
            <person name="Park H.-J."/>
            <person name="Ramirez L."/>
            <person name="Alfaro M."/>
            <person name="Sun H."/>
            <person name="Tritt A."/>
            <person name="Yoshinaga Y."/>
            <person name="Zwiers L.-H."/>
            <person name="Turgeon B."/>
            <person name="Goodwin S."/>
            <person name="Spatafora J."/>
            <person name="Crous P."/>
            <person name="Grigoriev I."/>
        </authorList>
    </citation>
    <scope>NUCLEOTIDE SEQUENCE</scope>
    <source>
        <strain evidence="3">CBS 113389</strain>
    </source>
</reference>
<proteinExistence type="predicted"/>
<feature type="region of interest" description="Disordered" evidence="1">
    <location>
        <begin position="1"/>
        <end position="31"/>
    </location>
</feature>
<protein>
    <submittedName>
        <fullName evidence="3">Uncharacterized protein</fullName>
    </submittedName>
</protein>
<dbReference type="RefSeq" id="XP_033587322.1">
    <property type="nucleotide sequence ID" value="XM_033734391.1"/>
</dbReference>
<dbReference type="GeneID" id="54475393"/>
<evidence type="ECO:0000313" key="3">
    <source>
        <dbReference type="EMBL" id="KAF2480752.1"/>
    </source>
</evidence>
<keyword evidence="2" id="KW-1133">Transmembrane helix</keyword>
<keyword evidence="4" id="KW-1185">Reference proteome</keyword>
<feature type="transmembrane region" description="Helical" evidence="2">
    <location>
        <begin position="67"/>
        <end position="88"/>
    </location>
</feature>
<accession>A0A6A6PL65</accession>
<evidence type="ECO:0000313" key="4">
    <source>
        <dbReference type="Proteomes" id="UP000799767"/>
    </source>
</evidence>
<gene>
    <name evidence="3" type="ORF">BDY17DRAFT_302338</name>
</gene>
<keyword evidence="2" id="KW-0472">Membrane</keyword>
<feature type="compositionally biased region" description="Basic and acidic residues" evidence="1">
    <location>
        <begin position="1"/>
        <end position="10"/>
    </location>
</feature>
<dbReference type="EMBL" id="MU001639">
    <property type="protein sequence ID" value="KAF2480752.1"/>
    <property type="molecule type" value="Genomic_DNA"/>
</dbReference>
<organism evidence="3 4">
    <name type="scientific">Neohortaea acidophila</name>
    <dbReference type="NCBI Taxonomy" id="245834"/>
    <lineage>
        <taxon>Eukaryota</taxon>
        <taxon>Fungi</taxon>
        <taxon>Dikarya</taxon>
        <taxon>Ascomycota</taxon>
        <taxon>Pezizomycotina</taxon>
        <taxon>Dothideomycetes</taxon>
        <taxon>Dothideomycetidae</taxon>
        <taxon>Mycosphaerellales</taxon>
        <taxon>Teratosphaeriaceae</taxon>
        <taxon>Neohortaea</taxon>
    </lineage>
</organism>
<feature type="transmembrane region" description="Helical" evidence="2">
    <location>
        <begin position="169"/>
        <end position="190"/>
    </location>
</feature>
<name>A0A6A6PL65_9PEZI</name>
<evidence type="ECO:0000256" key="2">
    <source>
        <dbReference type="SAM" id="Phobius"/>
    </source>
</evidence>